<dbReference type="AlphaFoldDB" id="A0A9W8N3H3"/>
<keyword evidence="5" id="KW-1185">Reference proteome</keyword>
<dbReference type="PANTHER" id="PTHR43264">
    <property type="match status" value="1"/>
</dbReference>
<dbReference type="PANTHER" id="PTHR43264:SF1">
    <property type="entry name" value="INOSINE_URIDINE-PREFERRING NUCLEOSIDE HYDROLASE DOMAIN-CONTAINING PROTEIN"/>
    <property type="match status" value="1"/>
</dbReference>
<reference evidence="4" key="1">
    <citation type="submission" date="2022-07" db="EMBL/GenBank/DDBJ databases">
        <title>Genome Sequence of Xylaria arbuscula.</title>
        <authorList>
            <person name="Buettner E."/>
        </authorList>
    </citation>
    <scope>NUCLEOTIDE SEQUENCE</scope>
    <source>
        <strain evidence="4">VT107</strain>
    </source>
</reference>
<comment type="caution">
    <text evidence="4">The sequence shown here is derived from an EMBL/GenBank/DDBJ whole genome shotgun (WGS) entry which is preliminary data.</text>
</comment>
<dbReference type="SUPFAM" id="SSF53590">
    <property type="entry name" value="Nucleoside hydrolase"/>
    <property type="match status" value="1"/>
</dbReference>
<dbReference type="Gene3D" id="3.90.245.10">
    <property type="entry name" value="Ribonucleoside hydrolase-like"/>
    <property type="match status" value="1"/>
</dbReference>
<sequence>MRSSNRRSNMKTCIAFHLLMTAAMASKIRKNLIIDTDIYSDVDDVGALLLAATSPHVNILAVNVNYHSTYSALAASAILAYYGHPDIPIGIRQPMFDVSFLDTISWDKGEFASKIAFHWSGGTLPWDHFENAWEPVALYRKALAEAPDGSVTIASLGFLDNLSDLLESTADTYSDLDGRALIARKVCELVIMGGAYPSGHEFNFWNSTNNSAAHVVNTWRGRMVFLGNEVGENVKSGEKLMIEGPRDDPTRMAYIYYTYYEPRPSWDPLTMLYAINGLGNLFRFGNKIGYNHVERNGSNKWVWDATVENQFFLELAVDEETAAAELDRLFLQGALSVTQQGIMNQLSDYSLNQMT</sequence>
<dbReference type="InterPro" id="IPR001910">
    <property type="entry name" value="Inosine/uridine_hydrolase_dom"/>
</dbReference>
<comment type="similarity">
    <text evidence="1">Belongs to the IUNH family.</text>
</comment>
<evidence type="ECO:0000313" key="5">
    <source>
        <dbReference type="Proteomes" id="UP001148614"/>
    </source>
</evidence>
<accession>A0A9W8N3H3</accession>
<name>A0A9W8N3H3_9PEZI</name>
<evidence type="ECO:0000259" key="3">
    <source>
        <dbReference type="Pfam" id="PF01156"/>
    </source>
</evidence>
<dbReference type="EMBL" id="JANPWZ010003500">
    <property type="protein sequence ID" value="KAJ3552366.1"/>
    <property type="molecule type" value="Genomic_DNA"/>
</dbReference>
<feature type="domain" description="Inosine/uridine-preferring nucleoside hydrolase" evidence="3">
    <location>
        <begin position="32"/>
        <end position="277"/>
    </location>
</feature>
<proteinExistence type="inferred from homology"/>
<dbReference type="GO" id="GO:0016799">
    <property type="term" value="F:hydrolase activity, hydrolyzing N-glycosyl compounds"/>
    <property type="evidence" value="ECO:0007669"/>
    <property type="project" value="InterPro"/>
</dbReference>
<feature type="signal peptide" evidence="2">
    <location>
        <begin position="1"/>
        <end position="25"/>
    </location>
</feature>
<dbReference type="InterPro" id="IPR036452">
    <property type="entry name" value="Ribo_hydro-like"/>
</dbReference>
<gene>
    <name evidence="4" type="ORF">NPX13_g11132</name>
</gene>
<protein>
    <recommendedName>
        <fullName evidence="3">Inosine/uridine-preferring nucleoside hydrolase domain-containing protein</fullName>
    </recommendedName>
</protein>
<evidence type="ECO:0000313" key="4">
    <source>
        <dbReference type="EMBL" id="KAJ3552366.1"/>
    </source>
</evidence>
<feature type="chain" id="PRO_5040933230" description="Inosine/uridine-preferring nucleoside hydrolase domain-containing protein" evidence="2">
    <location>
        <begin position="26"/>
        <end position="355"/>
    </location>
</feature>
<organism evidence="4 5">
    <name type="scientific">Xylaria arbuscula</name>
    <dbReference type="NCBI Taxonomy" id="114810"/>
    <lineage>
        <taxon>Eukaryota</taxon>
        <taxon>Fungi</taxon>
        <taxon>Dikarya</taxon>
        <taxon>Ascomycota</taxon>
        <taxon>Pezizomycotina</taxon>
        <taxon>Sordariomycetes</taxon>
        <taxon>Xylariomycetidae</taxon>
        <taxon>Xylariales</taxon>
        <taxon>Xylariaceae</taxon>
        <taxon>Xylaria</taxon>
    </lineage>
</organism>
<evidence type="ECO:0000256" key="1">
    <source>
        <dbReference type="ARBA" id="ARBA00009176"/>
    </source>
</evidence>
<evidence type="ECO:0000256" key="2">
    <source>
        <dbReference type="SAM" id="SignalP"/>
    </source>
</evidence>
<dbReference type="CDD" id="cd02652">
    <property type="entry name" value="nuc_hydro_2"/>
    <property type="match status" value="1"/>
</dbReference>
<keyword evidence="2" id="KW-0732">Signal</keyword>
<dbReference type="Pfam" id="PF01156">
    <property type="entry name" value="IU_nuc_hydro"/>
    <property type="match status" value="1"/>
</dbReference>
<dbReference type="VEuPathDB" id="FungiDB:F4678DRAFT_472193"/>
<dbReference type="Proteomes" id="UP001148614">
    <property type="component" value="Unassembled WGS sequence"/>
</dbReference>